<accession>A0A2T7BCC6</accession>
<evidence type="ECO:0000256" key="1">
    <source>
        <dbReference type="SAM" id="Phobius"/>
    </source>
</evidence>
<dbReference type="InterPro" id="IPR032508">
    <property type="entry name" value="FecR_C"/>
</dbReference>
<dbReference type="PANTHER" id="PTHR30273">
    <property type="entry name" value="PERIPLASMIC SIGNAL SENSOR AND SIGMA FACTOR ACTIVATOR FECR-RELATED"/>
    <property type="match status" value="1"/>
</dbReference>
<dbReference type="Gene3D" id="2.60.120.1440">
    <property type="match status" value="1"/>
</dbReference>
<feature type="transmembrane region" description="Helical" evidence="1">
    <location>
        <begin position="103"/>
        <end position="121"/>
    </location>
</feature>
<feature type="domain" description="Protein FecR C-terminal" evidence="3">
    <location>
        <begin position="337"/>
        <end position="400"/>
    </location>
</feature>
<name>A0A2T7BCC6_9BACT</name>
<sequence>MQYAHNRTHVMSTTPDHFDQLLRKYLDGNCTPEEVEQLYAWLQTSEAHKPLLQAMQQDFEAALKTPAHLPAATSDRMETRLLQEISQPAVVPMHAWRRYLRRVAAAAVVVAVAGSAAFYFTRLQKQKNASLAAHTGAGKGDILPGTNKALLTLANGQVVTLDSTGNQVIQQANTTVHQHNGQLQYAVNGTDEPVAFNTLTVPRGGQFTIVLPDGSKVWLNAASRLHYPTAFKGGVREVELEGQGYFEVAKDIAHPFTVKVNKTMEVQVLGTGFDIMAYPDEKTISTTLVEGAVKVVNTHAARSLKPGQQALLDPATGEFKVRPCDVDQAIAWKTGFFEFDNADISQIMRQLSRWYDIDVVNHSTAPGHLFGGRISRNLPLSEILKMLEASGARFNVDNHRLDVLSVQ</sequence>
<proteinExistence type="predicted"/>
<dbReference type="PANTHER" id="PTHR30273:SF2">
    <property type="entry name" value="PROTEIN FECR"/>
    <property type="match status" value="1"/>
</dbReference>
<keyword evidence="1" id="KW-0812">Transmembrane</keyword>
<organism evidence="4 5">
    <name type="scientific">Chitinophaga parva</name>
    <dbReference type="NCBI Taxonomy" id="2169414"/>
    <lineage>
        <taxon>Bacteria</taxon>
        <taxon>Pseudomonadati</taxon>
        <taxon>Bacteroidota</taxon>
        <taxon>Chitinophagia</taxon>
        <taxon>Chitinophagales</taxon>
        <taxon>Chitinophagaceae</taxon>
        <taxon>Chitinophaga</taxon>
    </lineage>
</organism>
<keyword evidence="1" id="KW-0472">Membrane</keyword>
<dbReference type="Pfam" id="PF04773">
    <property type="entry name" value="FecR"/>
    <property type="match status" value="1"/>
</dbReference>
<dbReference type="Gene3D" id="3.55.50.30">
    <property type="match status" value="1"/>
</dbReference>
<feature type="domain" description="FecR protein" evidence="2">
    <location>
        <begin position="198"/>
        <end position="294"/>
    </location>
</feature>
<reference evidence="4 5" key="1">
    <citation type="submission" date="2018-04" db="EMBL/GenBank/DDBJ databases">
        <title>Chitinophaga fuyangensis sp. nov., isolated from soil in a chemical factory.</title>
        <authorList>
            <person name="Chen K."/>
        </authorList>
    </citation>
    <scope>NUCLEOTIDE SEQUENCE [LARGE SCALE GENOMIC DNA]</scope>
    <source>
        <strain evidence="4 5">LY-1</strain>
    </source>
</reference>
<protein>
    <submittedName>
        <fullName evidence="4">Anti-sigma factor</fullName>
    </submittedName>
</protein>
<dbReference type="AlphaFoldDB" id="A0A2T7BCC6"/>
<comment type="caution">
    <text evidence="4">The sequence shown here is derived from an EMBL/GenBank/DDBJ whole genome shotgun (WGS) entry which is preliminary data.</text>
</comment>
<dbReference type="Proteomes" id="UP000244450">
    <property type="component" value="Unassembled WGS sequence"/>
</dbReference>
<dbReference type="InterPro" id="IPR012373">
    <property type="entry name" value="Ferrdict_sens_TM"/>
</dbReference>
<gene>
    <name evidence="4" type="ORF">DCC81_20200</name>
</gene>
<evidence type="ECO:0000313" key="4">
    <source>
        <dbReference type="EMBL" id="PUZ22753.1"/>
    </source>
</evidence>
<keyword evidence="1" id="KW-1133">Transmembrane helix</keyword>
<dbReference type="GO" id="GO:0016989">
    <property type="term" value="F:sigma factor antagonist activity"/>
    <property type="evidence" value="ECO:0007669"/>
    <property type="project" value="TreeGrafter"/>
</dbReference>
<keyword evidence="5" id="KW-1185">Reference proteome</keyword>
<dbReference type="EMBL" id="QCYK01000003">
    <property type="protein sequence ID" value="PUZ22753.1"/>
    <property type="molecule type" value="Genomic_DNA"/>
</dbReference>
<evidence type="ECO:0000259" key="3">
    <source>
        <dbReference type="Pfam" id="PF16344"/>
    </source>
</evidence>
<dbReference type="FunFam" id="2.60.120.1440:FF:000001">
    <property type="entry name" value="Putative anti-sigma factor"/>
    <property type="match status" value="1"/>
</dbReference>
<dbReference type="OrthoDB" id="649666at2"/>
<dbReference type="InterPro" id="IPR006860">
    <property type="entry name" value="FecR"/>
</dbReference>
<evidence type="ECO:0000313" key="5">
    <source>
        <dbReference type="Proteomes" id="UP000244450"/>
    </source>
</evidence>
<evidence type="ECO:0000259" key="2">
    <source>
        <dbReference type="Pfam" id="PF04773"/>
    </source>
</evidence>
<dbReference type="Pfam" id="PF16344">
    <property type="entry name" value="FecR_C"/>
    <property type="match status" value="1"/>
</dbReference>